<dbReference type="AlphaFoldDB" id="A0A1L7I4N5"/>
<dbReference type="STRING" id="1229726.GRFL_1832"/>
<name>A0A1L7I4N5_9FLAO</name>
<protein>
    <submittedName>
        <fullName evidence="1">Uncharacterized protein</fullName>
    </submittedName>
</protein>
<keyword evidence="2" id="KW-1185">Reference proteome</keyword>
<organism evidence="1 2">
    <name type="scientific">Christiangramia flava JLT2011</name>
    <dbReference type="NCBI Taxonomy" id="1229726"/>
    <lineage>
        <taxon>Bacteria</taxon>
        <taxon>Pseudomonadati</taxon>
        <taxon>Bacteroidota</taxon>
        <taxon>Flavobacteriia</taxon>
        <taxon>Flavobacteriales</taxon>
        <taxon>Flavobacteriaceae</taxon>
        <taxon>Christiangramia</taxon>
    </lineage>
</organism>
<dbReference type="EMBL" id="CP016359">
    <property type="protein sequence ID" value="APU68556.1"/>
    <property type="molecule type" value="Genomic_DNA"/>
</dbReference>
<evidence type="ECO:0000313" key="1">
    <source>
        <dbReference type="EMBL" id="APU68556.1"/>
    </source>
</evidence>
<dbReference type="GO" id="GO:0016747">
    <property type="term" value="F:acyltransferase activity, transferring groups other than amino-acyl groups"/>
    <property type="evidence" value="ECO:0007669"/>
    <property type="project" value="InterPro"/>
</dbReference>
<dbReference type="RefSeq" id="WP_206601039.1">
    <property type="nucleotide sequence ID" value="NZ_AMRU01000001.1"/>
</dbReference>
<proteinExistence type="predicted"/>
<accession>A0A1L7I4N5</accession>
<dbReference type="Pfam" id="PF13302">
    <property type="entry name" value="Acetyltransf_3"/>
    <property type="match status" value="1"/>
</dbReference>
<sequence length="109" mass="12715">MIDFQKSLETEKVLLRPICQEDFDEMKELTKDEKVWDYFTSNLAVKEQLFRWIQTAVEAMNNQERLAFSIIDKEHKKIIGQPVLGIFLKEISVSRLGGPGSRHRHVEPA</sequence>
<dbReference type="Gene3D" id="3.40.630.30">
    <property type="match status" value="1"/>
</dbReference>
<dbReference type="SUPFAM" id="SSF55729">
    <property type="entry name" value="Acyl-CoA N-acyltransferases (Nat)"/>
    <property type="match status" value="1"/>
</dbReference>
<dbReference type="Proteomes" id="UP000186230">
    <property type="component" value="Chromosome"/>
</dbReference>
<dbReference type="InterPro" id="IPR016181">
    <property type="entry name" value="Acyl_CoA_acyltransferase"/>
</dbReference>
<reference evidence="1 2" key="1">
    <citation type="submission" date="2016-07" db="EMBL/GenBank/DDBJ databases">
        <title>Multi-omics approach to identify versatile polysaccharide utilization systems of a marine flavobacterium Gramella flava.</title>
        <authorList>
            <person name="Tang K."/>
        </authorList>
    </citation>
    <scope>NUCLEOTIDE SEQUENCE [LARGE SCALE GENOMIC DNA]</scope>
    <source>
        <strain evidence="1 2">JLT2011</strain>
    </source>
</reference>
<dbReference type="KEGG" id="gfl:GRFL_1832"/>
<dbReference type="InterPro" id="IPR000182">
    <property type="entry name" value="GNAT_dom"/>
</dbReference>
<evidence type="ECO:0000313" key="2">
    <source>
        <dbReference type="Proteomes" id="UP000186230"/>
    </source>
</evidence>
<gene>
    <name evidence="1" type="ORF">GRFL_1832</name>
</gene>